<dbReference type="RefSeq" id="WP_322446617.1">
    <property type="nucleotide sequence ID" value="NZ_JAXOFX010000006.1"/>
</dbReference>
<dbReference type="EMBL" id="JAXOFX010000006">
    <property type="protein sequence ID" value="MDZ5472325.1"/>
    <property type="molecule type" value="Genomic_DNA"/>
</dbReference>
<evidence type="ECO:0000313" key="2">
    <source>
        <dbReference type="Proteomes" id="UP001290455"/>
    </source>
</evidence>
<accession>A0ABU5IYT1</accession>
<dbReference type="Proteomes" id="UP001290455">
    <property type="component" value="Unassembled WGS sequence"/>
</dbReference>
<organism evidence="1 2">
    <name type="scientific">Robertmurraya mangrovi</name>
    <dbReference type="NCBI Taxonomy" id="3098077"/>
    <lineage>
        <taxon>Bacteria</taxon>
        <taxon>Bacillati</taxon>
        <taxon>Bacillota</taxon>
        <taxon>Bacilli</taxon>
        <taxon>Bacillales</taxon>
        <taxon>Bacillaceae</taxon>
        <taxon>Robertmurraya</taxon>
    </lineage>
</organism>
<protein>
    <submittedName>
        <fullName evidence="1">Uncharacterized protein</fullName>
    </submittedName>
</protein>
<reference evidence="1 2" key="1">
    <citation type="submission" date="2023-11" db="EMBL/GenBank/DDBJ databases">
        <title>Bacillus jintuensis, isolated from a mudflat on the Beibu Gulf coast.</title>
        <authorList>
            <person name="Li M."/>
        </authorList>
    </citation>
    <scope>NUCLEOTIDE SEQUENCE [LARGE SCALE GENOMIC DNA]</scope>
    <source>
        <strain evidence="1 2">31A1R</strain>
    </source>
</reference>
<comment type="caution">
    <text evidence="1">The sequence shown here is derived from an EMBL/GenBank/DDBJ whole genome shotgun (WGS) entry which is preliminary data.</text>
</comment>
<gene>
    <name evidence="1" type="ORF">SM124_11255</name>
</gene>
<proteinExistence type="predicted"/>
<sequence>MVIINEIQVAIDEMIEPHIQDLVLGLNEEKTAFVLTGNESNCC</sequence>
<evidence type="ECO:0000313" key="1">
    <source>
        <dbReference type="EMBL" id="MDZ5472325.1"/>
    </source>
</evidence>
<keyword evidence="2" id="KW-1185">Reference proteome</keyword>
<name>A0ABU5IYT1_9BACI</name>